<dbReference type="Proteomes" id="UP000094444">
    <property type="component" value="Unassembled WGS sequence"/>
</dbReference>
<evidence type="ECO:0000256" key="6">
    <source>
        <dbReference type="ARBA" id="ARBA00023136"/>
    </source>
</evidence>
<feature type="transmembrane region" description="Helical" evidence="9">
    <location>
        <begin position="133"/>
        <end position="150"/>
    </location>
</feature>
<sequence>MRLLRSLKQTKLIRPPRDSVSSSKRPPSPGYVYWLTAFVSLGGFLFGWNQGVMGMIVADERWNTLMGHPSDWAVGLVVSIYNLSCAAGALSAGSAADALGRERTLSLASELAIAGALIQAASSSVPQMTAGRFVTGLGIGAFAAGVPLYISEISPPSLRGRVVGIELMILCFAEMAVFFVDYACFLLLPSDGWWRLPVILQVIPAAVLAVGCWWSSWVPPSPRWLVAQERYDCALEVLTRLHGEEAAAIEMAEIKDTVGEEQAGGDLQHQAGWLDMFRGPVLRVTLLGVTIQFLQQVTGTNAIFYYTPQLFHNGGITDPNIANLATSGVGVVLFLSSWIPIFYYDRLGRKTWLQIGLLGMFTALIGIAVLQRHAESHPGDPRNYAIILFPFLFFTFFNMSWSSGSWLYAAEIFPISLRSKGNALCTASLWIANFIVAQVTPPIMTAISWGLYLILAAINVLAFVFVRYCLVETRGKTLEEMASLFGIEEKRPGEANSRAPERRVEAVEAENVNGQEGASACAQAATIVCAVGTLAHWVDYQLWAQHQQHQHQQHQKQRRPAAHPWIAAGTALVGAGAAWVGRLA</sequence>
<evidence type="ECO:0000256" key="9">
    <source>
        <dbReference type="SAM" id="Phobius"/>
    </source>
</evidence>
<feature type="transmembrane region" description="Helical" evidence="9">
    <location>
        <begin position="162"/>
        <end position="188"/>
    </location>
</feature>
<evidence type="ECO:0000313" key="12">
    <source>
        <dbReference type="Proteomes" id="UP000094444"/>
    </source>
</evidence>
<dbReference type="SUPFAM" id="SSF103473">
    <property type="entry name" value="MFS general substrate transporter"/>
    <property type="match status" value="1"/>
</dbReference>
<keyword evidence="6 9" id="KW-0472">Membrane</keyword>
<dbReference type="EMBL" id="MAVT02000624">
    <property type="protein sequence ID" value="POS74474.1"/>
    <property type="molecule type" value="Genomic_DNA"/>
</dbReference>
<reference evidence="11" key="1">
    <citation type="submission" date="2017-09" db="EMBL/GenBank/DDBJ databases">
        <title>Polyketide synthases of a Diaporthe helianthi virulent isolate.</title>
        <authorList>
            <person name="Baroncelli R."/>
        </authorList>
    </citation>
    <scope>NUCLEOTIDE SEQUENCE [LARGE SCALE GENOMIC DNA]</scope>
    <source>
        <strain evidence="11">7/96</strain>
    </source>
</reference>
<keyword evidence="5 9" id="KW-1133">Transmembrane helix</keyword>
<dbReference type="FunFam" id="1.20.1250.20:FF:000134">
    <property type="entry name" value="MFS sugar transporter protein"/>
    <property type="match status" value="1"/>
</dbReference>
<feature type="transmembrane region" description="Helical" evidence="9">
    <location>
        <begin position="72"/>
        <end position="92"/>
    </location>
</feature>
<organism evidence="11 12">
    <name type="scientific">Diaporthe helianthi</name>
    <dbReference type="NCBI Taxonomy" id="158607"/>
    <lineage>
        <taxon>Eukaryota</taxon>
        <taxon>Fungi</taxon>
        <taxon>Dikarya</taxon>
        <taxon>Ascomycota</taxon>
        <taxon>Pezizomycotina</taxon>
        <taxon>Sordariomycetes</taxon>
        <taxon>Sordariomycetidae</taxon>
        <taxon>Diaporthales</taxon>
        <taxon>Diaporthaceae</taxon>
        <taxon>Diaporthe</taxon>
    </lineage>
</organism>
<evidence type="ECO:0000259" key="10">
    <source>
        <dbReference type="PROSITE" id="PS50850"/>
    </source>
</evidence>
<comment type="subcellular location">
    <subcellularLocation>
        <location evidence="1">Membrane</location>
        <topology evidence="1">Multi-pass membrane protein</topology>
    </subcellularLocation>
</comment>
<proteinExistence type="inferred from homology"/>
<dbReference type="InterPro" id="IPR020846">
    <property type="entry name" value="MFS_dom"/>
</dbReference>
<dbReference type="PANTHER" id="PTHR48022:SF2">
    <property type="entry name" value="PLASTIDIC GLUCOSE TRANSPORTER 4"/>
    <property type="match status" value="1"/>
</dbReference>
<evidence type="ECO:0000256" key="2">
    <source>
        <dbReference type="ARBA" id="ARBA00010992"/>
    </source>
</evidence>
<evidence type="ECO:0000256" key="1">
    <source>
        <dbReference type="ARBA" id="ARBA00004141"/>
    </source>
</evidence>
<evidence type="ECO:0000313" key="11">
    <source>
        <dbReference type="EMBL" id="POS74474.1"/>
    </source>
</evidence>
<dbReference type="InterPro" id="IPR050360">
    <property type="entry name" value="MFS_Sugar_Transporters"/>
</dbReference>
<protein>
    <submittedName>
        <fullName evidence="11">Quinate permease</fullName>
    </submittedName>
</protein>
<dbReference type="PANTHER" id="PTHR48022">
    <property type="entry name" value="PLASTIDIC GLUCOSE TRANSPORTER 4"/>
    <property type="match status" value="1"/>
</dbReference>
<dbReference type="InterPro" id="IPR005829">
    <property type="entry name" value="Sugar_transporter_CS"/>
</dbReference>
<dbReference type="OrthoDB" id="6612291at2759"/>
<comment type="caution">
    <text evidence="11">The sequence shown here is derived from an EMBL/GenBank/DDBJ whole genome shotgun (WGS) entry which is preliminary data.</text>
</comment>
<dbReference type="InterPro" id="IPR005828">
    <property type="entry name" value="MFS_sugar_transport-like"/>
</dbReference>
<feature type="transmembrane region" description="Helical" evidence="9">
    <location>
        <begin position="324"/>
        <end position="344"/>
    </location>
</feature>
<evidence type="ECO:0000256" key="7">
    <source>
        <dbReference type="RuleBase" id="RU003346"/>
    </source>
</evidence>
<dbReference type="Gene3D" id="1.20.1250.20">
    <property type="entry name" value="MFS general substrate transporter like domains"/>
    <property type="match status" value="1"/>
</dbReference>
<dbReference type="PROSITE" id="PS50850">
    <property type="entry name" value="MFS"/>
    <property type="match status" value="1"/>
</dbReference>
<evidence type="ECO:0000256" key="8">
    <source>
        <dbReference type="SAM" id="MobiDB-lite"/>
    </source>
</evidence>
<feature type="transmembrane region" description="Helical" evidence="9">
    <location>
        <begin position="421"/>
        <end position="440"/>
    </location>
</feature>
<feature type="transmembrane region" description="Helical" evidence="9">
    <location>
        <begin position="384"/>
        <end position="409"/>
    </location>
</feature>
<feature type="transmembrane region" description="Helical" evidence="9">
    <location>
        <begin position="194"/>
        <end position="214"/>
    </location>
</feature>
<dbReference type="PRINTS" id="PR00171">
    <property type="entry name" value="SUGRTRNSPORT"/>
</dbReference>
<feature type="transmembrane region" description="Helical" evidence="9">
    <location>
        <begin position="562"/>
        <end position="581"/>
    </location>
</feature>
<feature type="transmembrane region" description="Helical" evidence="9">
    <location>
        <begin position="351"/>
        <end position="372"/>
    </location>
</feature>
<dbReference type="InterPro" id="IPR036259">
    <property type="entry name" value="MFS_trans_sf"/>
</dbReference>
<dbReference type="Pfam" id="PF00083">
    <property type="entry name" value="Sugar_tr"/>
    <property type="match status" value="1"/>
</dbReference>
<evidence type="ECO:0000256" key="4">
    <source>
        <dbReference type="ARBA" id="ARBA00022692"/>
    </source>
</evidence>
<comment type="similarity">
    <text evidence="2 7">Belongs to the major facilitator superfamily. Sugar transporter (TC 2.A.1.1) family.</text>
</comment>
<evidence type="ECO:0000256" key="5">
    <source>
        <dbReference type="ARBA" id="ARBA00022989"/>
    </source>
</evidence>
<dbReference type="AlphaFoldDB" id="A0A2P5HW52"/>
<dbReference type="GO" id="GO:0005351">
    <property type="term" value="F:carbohydrate:proton symporter activity"/>
    <property type="evidence" value="ECO:0007669"/>
    <property type="project" value="TreeGrafter"/>
</dbReference>
<dbReference type="InterPro" id="IPR003663">
    <property type="entry name" value="Sugar/inositol_transpt"/>
</dbReference>
<keyword evidence="4 9" id="KW-0812">Transmembrane</keyword>
<dbReference type="NCBIfam" id="TIGR00879">
    <property type="entry name" value="SP"/>
    <property type="match status" value="1"/>
</dbReference>
<gene>
    <name evidence="11" type="ORF">DHEL01_v207138</name>
</gene>
<feature type="transmembrane region" description="Helical" evidence="9">
    <location>
        <begin position="31"/>
        <end position="52"/>
    </location>
</feature>
<name>A0A2P5HW52_DIAHE</name>
<feature type="transmembrane region" description="Helical" evidence="9">
    <location>
        <begin position="104"/>
        <end position="121"/>
    </location>
</feature>
<dbReference type="GO" id="GO:0016020">
    <property type="term" value="C:membrane"/>
    <property type="evidence" value="ECO:0007669"/>
    <property type="project" value="UniProtKB-SubCell"/>
</dbReference>
<feature type="transmembrane region" description="Helical" evidence="9">
    <location>
        <begin position="446"/>
        <end position="466"/>
    </location>
</feature>
<feature type="region of interest" description="Disordered" evidence="8">
    <location>
        <begin position="1"/>
        <end position="26"/>
    </location>
</feature>
<keyword evidence="12" id="KW-1185">Reference proteome</keyword>
<feature type="transmembrane region" description="Helical" evidence="9">
    <location>
        <begin position="284"/>
        <end position="304"/>
    </location>
</feature>
<dbReference type="PROSITE" id="PS00217">
    <property type="entry name" value="SUGAR_TRANSPORT_2"/>
    <property type="match status" value="1"/>
</dbReference>
<accession>A0A2P5HW52</accession>
<dbReference type="InParanoid" id="A0A2P5HW52"/>
<keyword evidence="3 7" id="KW-0813">Transport</keyword>
<evidence type="ECO:0000256" key="3">
    <source>
        <dbReference type="ARBA" id="ARBA00022448"/>
    </source>
</evidence>
<feature type="domain" description="Major facilitator superfamily (MFS) profile" evidence="10">
    <location>
        <begin position="35"/>
        <end position="474"/>
    </location>
</feature>